<sequence>TLDTIYTSSAWYSVSEISATVPPGDSVTVQVNFAPGLTPGILLDTLIVTGDDLDNPELHIPLSGESVWPVLELSETDLSFGDIRVGITETMQLTLSNTGSDTLFVDSIYVADDLSGFSVALVANSTSRSLFQRIAPALDPGTRESEQQRSIQENSGIRVATDILPGESIGLDVSFTRADTAMVDDQLRITSDDPLGNETVTISLSAHSVAPALVLETDLLDFSNASGDSTVTVALSNTGTDTLNISGLSVSPAVFSQVLSDSILEPGAAANLLVSFSPPSRGYWEGALVITSDNYQASESSLELRALSYTSTGFDLGDVPVGLSSGHVYTLENTGNTNLFV</sequence>
<reference evidence="7" key="1">
    <citation type="submission" date="2018-05" db="EMBL/GenBank/DDBJ databases">
        <authorList>
            <person name="Lanie J.A."/>
            <person name="Ng W.-L."/>
            <person name="Kazmierczak K.M."/>
            <person name="Andrzejewski T.M."/>
            <person name="Davidsen T.M."/>
            <person name="Wayne K.J."/>
            <person name="Tettelin H."/>
            <person name="Glass J.I."/>
            <person name="Rusch D."/>
            <person name="Podicherti R."/>
            <person name="Tsui H.-C.T."/>
            <person name="Winkler M.E."/>
        </authorList>
    </citation>
    <scope>NUCLEOTIDE SEQUENCE</scope>
</reference>
<keyword evidence="5" id="KW-0966">Cell projection</keyword>
<dbReference type="GO" id="GO:0005737">
    <property type="term" value="C:cytoplasm"/>
    <property type="evidence" value="ECO:0007669"/>
    <property type="project" value="UniProtKB-SubCell"/>
</dbReference>
<evidence type="ECO:0000256" key="1">
    <source>
        <dbReference type="ARBA" id="ARBA00004138"/>
    </source>
</evidence>
<evidence type="ECO:0000256" key="2">
    <source>
        <dbReference type="ARBA" id="ARBA00004496"/>
    </source>
</evidence>
<evidence type="ECO:0000256" key="5">
    <source>
        <dbReference type="ARBA" id="ARBA00023273"/>
    </source>
</evidence>
<name>A0A382PR66_9ZZZZ</name>
<evidence type="ECO:0000256" key="4">
    <source>
        <dbReference type="ARBA" id="ARBA00023069"/>
    </source>
</evidence>
<protein>
    <recommendedName>
        <fullName evidence="6">HYDIN/VesB/CFA65-like Ig-like domain-containing protein</fullName>
    </recommendedName>
</protein>
<dbReference type="NCBIfam" id="NF012200">
    <property type="entry name" value="choice_anch_D"/>
    <property type="match status" value="2"/>
</dbReference>
<gene>
    <name evidence="7" type="ORF">METZ01_LOCUS328009</name>
</gene>
<dbReference type="InterPro" id="IPR013783">
    <property type="entry name" value="Ig-like_fold"/>
</dbReference>
<feature type="non-terminal residue" evidence="7">
    <location>
        <position position="1"/>
    </location>
</feature>
<accession>A0A382PR66</accession>
<dbReference type="InterPro" id="IPR053879">
    <property type="entry name" value="HYDIN_VesB_CFA65-like_Ig"/>
</dbReference>
<feature type="non-terminal residue" evidence="7">
    <location>
        <position position="341"/>
    </location>
</feature>
<dbReference type="Gene3D" id="2.60.40.10">
    <property type="entry name" value="Immunoglobulins"/>
    <property type="match status" value="3"/>
</dbReference>
<organism evidence="7">
    <name type="scientific">marine metagenome</name>
    <dbReference type="NCBI Taxonomy" id="408172"/>
    <lineage>
        <taxon>unclassified sequences</taxon>
        <taxon>metagenomes</taxon>
        <taxon>ecological metagenomes</taxon>
    </lineage>
</organism>
<keyword evidence="4" id="KW-0969">Cilium</keyword>
<proteinExistence type="predicted"/>
<feature type="domain" description="HYDIN/VesB/CFA65-like Ig-like" evidence="6">
    <location>
        <begin position="211"/>
        <end position="306"/>
    </location>
</feature>
<dbReference type="GO" id="GO:0005929">
    <property type="term" value="C:cilium"/>
    <property type="evidence" value="ECO:0007669"/>
    <property type="project" value="UniProtKB-SubCell"/>
</dbReference>
<evidence type="ECO:0000259" key="6">
    <source>
        <dbReference type="Pfam" id="PF22544"/>
    </source>
</evidence>
<evidence type="ECO:0000313" key="7">
    <source>
        <dbReference type="EMBL" id="SVC75155.1"/>
    </source>
</evidence>
<dbReference type="Pfam" id="PF22544">
    <property type="entry name" value="HYDIN_VesB_CFA65-like_Ig"/>
    <property type="match status" value="1"/>
</dbReference>
<dbReference type="AlphaFoldDB" id="A0A382PR66"/>
<dbReference type="EMBL" id="UINC01108793">
    <property type="protein sequence ID" value="SVC75155.1"/>
    <property type="molecule type" value="Genomic_DNA"/>
</dbReference>
<keyword evidence="3" id="KW-0963">Cytoplasm</keyword>
<comment type="subcellular location">
    <subcellularLocation>
        <location evidence="1">Cell projection</location>
        <location evidence="1">Cilium</location>
    </subcellularLocation>
    <subcellularLocation>
        <location evidence="2">Cytoplasm</location>
    </subcellularLocation>
</comment>
<evidence type="ECO:0000256" key="3">
    <source>
        <dbReference type="ARBA" id="ARBA00022490"/>
    </source>
</evidence>